<proteinExistence type="predicted"/>
<dbReference type="InterPro" id="IPR020020">
    <property type="entry name" value="Luciferase-type_oxidoreductase"/>
</dbReference>
<evidence type="ECO:0000313" key="6">
    <source>
        <dbReference type="EMBL" id="MDT0606860.1"/>
    </source>
</evidence>
<keyword evidence="1" id="KW-0285">Flavoprotein</keyword>
<dbReference type="EMBL" id="JAVRHR010000001">
    <property type="protein sequence ID" value="MDT0606860.1"/>
    <property type="molecule type" value="Genomic_DNA"/>
</dbReference>
<feature type="domain" description="Luciferase-like" evidence="5">
    <location>
        <begin position="30"/>
        <end position="226"/>
    </location>
</feature>
<dbReference type="InterPro" id="IPR051260">
    <property type="entry name" value="Diverse_substr_monoxygenases"/>
</dbReference>
<reference evidence="6 7" key="1">
    <citation type="submission" date="2023-09" db="EMBL/GenBank/DDBJ databases">
        <authorList>
            <person name="Rey-Velasco X."/>
        </authorList>
    </citation>
    <scope>NUCLEOTIDE SEQUENCE [LARGE SCALE GENOMIC DNA]</scope>
    <source>
        <strain evidence="6 7">F388</strain>
    </source>
</reference>
<dbReference type="Proteomes" id="UP001255246">
    <property type="component" value="Unassembled WGS sequence"/>
</dbReference>
<keyword evidence="2" id="KW-0288">FMN</keyword>
<dbReference type="Pfam" id="PF00296">
    <property type="entry name" value="Bac_luciferase"/>
    <property type="match status" value="1"/>
</dbReference>
<dbReference type="PANTHER" id="PTHR30011:SF16">
    <property type="entry name" value="C2H2 FINGER DOMAIN TRANSCRIPTION FACTOR (EUROFUNG)-RELATED"/>
    <property type="match status" value="1"/>
</dbReference>
<evidence type="ECO:0000256" key="3">
    <source>
        <dbReference type="ARBA" id="ARBA00023002"/>
    </source>
</evidence>
<sequence length="307" mass="35014">MSTFSQVARKGKLTLGLVFPIEAYQGAIATMVNQEQLAERAENLGFKALWFRDVPFHDPTFGDAGQLYDPWVYMTHIMNQTKKIALATSSIILPLRHPVHIAKSLASLQVLSKGRILMGVASGDRPNEYPAFKKDLNQKSELFRDSYGYLKALQGDFPKYCSPYFGELNGNIDLVPKYQLQTPLFVTGHSGQNLDWIAEHADGWLYYPRDFNFLKQSLQNWHDSLERTKQPWKPYMQSLYIDLVEDTKAMPKPIHLGFQTGMDFLHSYLKSLESYGVNHVIINLKYSSRPASEVVEELGESLVPNFN</sequence>
<evidence type="ECO:0000256" key="4">
    <source>
        <dbReference type="ARBA" id="ARBA00023033"/>
    </source>
</evidence>
<name>A0ABU3AAL8_9FLAO</name>
<comment type="caution">
    <text evidence="6">The sequence shown here is derived from an EMBL/GenBank/DDBJ whole genome shotgun (WGS) entry which is preliminary data.</text>
</comment>
<evidence type="ECO:0000256" key="1">
    <source>
        <dbReference type="ARBA" id="ARBA00022630"/>
    </source>
</evidence>
<protein>
    <submittedName>
        <fullName evidence="6">LLM class oxidoreductase</fullName>
    </submittedName>
</protein>
<evidence type="ECO:0000313" key="7">
    <source>
        <dbReference type="Proteomes" id="UP001255246"/>
    </source>
</evidence>
<dbReference type="InterPro" id="IPR036661">
    <property type="entry name" value="Luciferase-like_sf"/>
</dbReference>
<keyword evidence="3" id="KW-0560">Oxidoreductase</keyword>
<dbReference type="SUPFAM" id="SSF51679">
    <property type="entry name" value="Bacterial luciferase-like"/>
    <property type="match status" value="1"/>
</dbReference>
<dbReference type="InterPro" id="IPR011251">
    <property type="entry name" value="Luciferase-like_dom"/>
</dbReference>
<dbReference type="RefSeq" id="WP_311350403.1">
    <property type="nucleotide sequence ID" value="NZ_JAVRHR010000001.1"/>
</dbReference>
<evidence type="ECO:0000256" key="2">
    <source>
        <dbReference type="ARBA" id="ARBA00022643"/>
    </source>
</evidence>
<accession>A0ABU3AAL8</accession>
<dbReference type="PANTHER" id="PTHR30011">
    <property type="entry name" value="ALKANESULFONATE MONOOXYGENASE-RELATED"/>
    <property type="match status" value="1"/>
</dbReference>
<dbReference type="Gene3D" id="3.20.20.30">
    <property type="entry name" value="Luciferase-like domain"/>
    <property type="match status" value="1"/>
</dbReference>
<gene>
    <name evidence="6" type="ORF">RM706_07455</name>
</gene>
<keyword evidence="4" id="KW-0503">Monooxygenase</keyword>
<evidence type="ECO:0000259" key="5">
    <source>
        <dbReference type="Pfam" id="PF00296"/>
    </source>
</evidence>
<keyword evidence="7" id="KW-1185">Reference proteome</keyword>
<organism evidence="6 7">
    <name type="scientific">Croceitalea rosinachiae</name>
    <dbReference type="NCBI Taxonomy" id="3075596"/>
    <lineage>
        <taxon>Bacteria</taxon>
        <taxon>Pseudomonadati</taxon>
        <taxon>Bacteroidota</taxon>
        <taxon>Flavobacteriia</taxon>
        <taxon>Flavobacteriales</taxon>
        <taxon>Flavobacteriaceae</taxon>
        <taxon>Croceitalea</taxon>
    </lineage>
</organism>
<dbReference type="NCBIfam" id="TIGR03571">
    <property type="entry name" value="lucif_BA3436"/>
    <property type="match status" value="1"/>
</dbReference>